<comment type="caution">
    <text evidence="4">The sequence shown here is derived from an EMBL/GenBank/DDBJ whole genome shotgun (WGS) entry which is preliminary data.</text>
</comment>
<dbReference type="InterPro" id="IPR036188">
    <property type="entry name" value="FAD/NAD-bd_sf"/>
</dbReference>
<dbReference type="Pfam" id="PF01494">
    <property type="entry name" value="FAD_binding_3"/>
    <property type="match status" value="1"/>
</dbReference>
<accession>A0ABT1DA83</accession>
<keyword evidence="4" id="KW-0503">Monooxygenase</keyword>
<sequence length="542" mass="58687">MRSVPVVIAGGGPVGMTLARVLARFGIRCLLAERNPTTTRHPKMDITNSRSMEIFRRLGLAEALRAVAVPEANNFDVSWITTMAGHELHRFRYPSVEEWRARQRERNDGTMPREAPMRVSQVEIEPVLQRALLAEELVEARWGLAFESFAEDAAGVTVTLRDSATGAAEQVRCAYLAGCDGGGSLVRRQLGIPLEGQARVMPRFMTHFRSDDRALLQRFGVAWHYQGPYGTLIAQNDVDVWTLQSRFPPGVEDPGAVDPHALLRAFAGRDIAYEILVANHWHPHLLVAESYGSGRVFLAGDAAHQYIPTGGYGMNTGIGDAMDLGWKLAARLHGFGGPVLLPSYEAERLPIGRRNRDASGRHTGVRIEIAAAYAEQGAALMAAGPAGEAARAAVASRIAALGNAENESWGIEHGYAYRDSPVIAAEPGAALPEDPLRYEPVTLPGVRLPSLFLEDGRAIHDLLGPWFTLLAVGVVPSGALVAAAERGLGLTVLETTDPVARRVYGEGLFLVRPDQHIAWRGRALEDGRAAQAVIGRALGWVS</sequence>
<dbReference type="GO" id="GO:0004497">
    <property type="term" value="F:monooxygenase activity"/>
    <property type="evidence" value="ECO:0007669"/>
    <property type="project" value="UniProtKB-KW"/>
</dbReference>
<evidence type="ECO:0000259" key="3">
    <source>
        <dbReference type="Pfam" id="PF01494"/>
    </source>
</evidence>
<dbReference type="RefSeq" id="WP_252955485.1">
    <property type="nucleotide sequence ID" value="NZ_JAFIRR010000154.1"/>
</dbReference>
<keyword evidence="5" id="KW-1185">Reference proteome</keyword>
<reference evidence="4 5" key="1">
    <citation type="submission" date="2021-12" db="EMBL/GenBank/DDBJ databases">
        <title>Siccirubricoccus leaddurans sp. nov., a high concentration Zn2+ tolerance bacterium.</title>
        <authorList>
            <person name="Cao Y."/>
        </authorList>
    </citation>
    <scope>NUCLEOTIDE SEQUENCE [LARGE SCALE GENOMIC DNA]</scope>
    <source>
        <strain evidence="4 5">KC 17139</strain>
    </source>
</reference>
<keyword evidence="1" id="KW-0285">Flavoprotein</keyword>
<dbReference type="NCBIfam" id="NF004780">
    <property type="entry name" value="PRK06126.1"/>
    <property type="match status" value="1"/>
</dbReference>
<dbReference type="PANTHER" id="PTHR43004:SF21">
    <property type="entry name" value="FAD-BINDING DOMAIN-CONTAINING PROTEIN-RELATED"/>
    <property type="match status" value="1"/>
</dbReference>
<dbReference type="Gene3D" id="3.40.30.120">
    <property type="match status" value="1"/>
</dbReference>
<evidence type="ECO:0000256" key="1">
    <source>
        <dbReference type="ARBA" id="ARBA00022630"/>
    </source>
</evidence>
<dbReference type="PANTHER" id="PTHR43004">
    <property type="entry name" value="TRK SYSTEM POTASSIUM UPTAKE PROTEIN"/>
    <property type="match status" value="1"/>
</dbReference>
<dbReference type="PRINTS" id="PR00420">
    <property type="entry name" value="RNGMNOXGNASE"/>
</dbReference>
<dbReference type="SUPFAM" id="SSF51905">
    <property type="entry name" value="FAD/NAD(P)-binding domain"/>
    <property type="match status" value="1"/>
</dbReference>
<organism evidence="4 5">
    <name type="scientific">Siccirubricoccus soli</name>
    <dbReference type="NCBI Taxonomy" id="2899147"/>
    <lineage>
        <taxon>Bacteria</taxon>
        <taxon>Pseudomonadati</taxon>
        <taxon>Pseudomonadota</taxon>
        <taxon>Alphaproteobacteria</taxon>
        <taxon>Acetobacterales</taxon>
        <taxon>Roseomonadaceae</taxon>
        <taxon>Siccirubricoccus</taxon>
    </lineage>
</organism>
<keyword evidence="4" id="KW-0560">Oxidoreductase</keyword>
<evidence type="ECO:0000256" key="2">
    <source>
        <dbReference type="ARBA" id="ARBA00022827"/>
    </source>
</evidence>
<proteinExistence type="predicted"/>
<name>A0ABT1DA83_9PROT</name>
<evidence type="ECO:0000313" key="4">
    <source>
        <dbReference type="EMBL" id="MCO6418857.1"/>
    </source>
</evidence>
<feature type="domain" description="FAD-binding" evidence="3">
    <location>
        <begin position="4"/>
        <end position="357"/>
    </location>
</feature>
<dbReference type="Proteomes" id="UP001523392">
    <property type="component" value="Unassembled WGS sequence"/>
</dbReference>
<dbReference type="Gene3D" id="3.50.50.60">
    <property type="entry name" value="FAD/NAD(P)-binding domain"/>
    <property type="match status" value="1"/>
</dbReference>
<protein>
    <submittedName>
        <fullName evidence="4">FAD-dependent monooxygenase</fullName>
    </submittedName>
</protein>
<dbReference type="InterPro" id="IPR002938">
    <property type="entry name" value="FAD-bd"/>
</dbReference>
<dbReference type="InterPro" id="IPR050641">
    <property type="entry name" value="RIFMO-like"/>
</dbReference>
<dbReference type="Gene3D" id="3.30.9.10">
    <property type="entry name" value="D-Amino Acid Oxidase, subunit A, domain 2"/>
    <property type="match status" value="1"/>
</dbReference>
<dbReference type="Pfam" id="PF21274">
    <property type="entry name" value="Rng_hyd_C"/>
    <property type="match status" value="1"/>
</dbReference>
<evidence type="ECO:0000313" key="5">
    <source>
        <dbReference type="Proteomes" id="UP001523392"/>
    </source>
</evidence>
<dbReference type="EMBL" id="JAFIRR010000154">
    <property type="protein sequence ID" value="MCO6418857.1"/>
    <property type="molecule type" value="Genomic_DNA"/>
</dbReference>
<gene>
    <name evidence="4" type="ORF">JYK14_22230</name>
</gene>
<keyword evidence="2" id="KW-0274">FAD</keyword>